<keyword evidence="3 4" id="KW-0012">Acyltransferase</keyword>
<dbReference type="HAMAP" id="MF_01812">
    <property type="entry name" value="Eis"/>
    <property type="match status" value="1"/>
</dbReference>
<dbReference type="InterPro" id="IPR016181">
    <property type="entry name" value="Acyl_CoA_acyltransferase"/>
</dbReference>
<dbReference type="EMBL" id="JABXJJ020000010">
    <property type="protein sequence ID" value="MDI5969484.1"/>
    <property type="molecule type" value="Genomic_DNA"/>
</dbReference>
<dbReference type="InterPro" id="IPR036527">
    <property type="entry name" value="SCP2_sterol-bd_dom_sf"/>
</dbReference>
<evidence type="ECO:0000256" key="4">
    <source>
        <dbReference type="HAMAP-Rule" id="MF_01812"/>
    </source>
</evidence>
<dbReference type="Pfam" id="PF17668">
    <property type="entry name" value="Acetyltransf_17"/>
    <property type="match status" value="1"/>
</dbReference>
<gene>
    <name evidence="6" type="ORF">POF50_009040</name>
</gene>
<dbReference type="Pfam" id="PF13527">
    <property type="entry name" value="Acetyltransf_9"/>
    <property type="match status" value="1"/>
</dbReference>
<feature type="domain" description="N-acetyltransferase" evidence="5">
    <location>
        <begin position="7"/>
        <end position="160"/>
    </location>
</feature>
<organism evidence="6">
    <name type="scientific">Streptantibioticus silvisoli</name>
    <dbReference type="NCBI Taxonomy" id="2705255"/>
    <lineage>
        <taxon>Bacteria</taxon>
        <taxon>Bacillati</taxon>
        <taxon>Actinomycetota</taxon>
        <taxon>Actinomycetes</taxon>
        <taxon>Kitasatosporales</taxon>
        <taxon>Streptomycetaceae</taxon>
        <taxon>Streptantibioticus</taxon>
    </lineage>
</organism>
<dbReference type="Gene3D" id="3.30.1050.10">
    <property type="entry name" value="SCP2 sterol-binding domain"/>
    <property type="match status" value="1"/>
</dbReference>
<dbReference type="InterPro" id="IPR041380">
    <property type="entry name" value="Acetyltransf_17"/>
</dbReference>
<dbReference type="RefSeq" id="WP_271317907.1">
    <property type="nucleotide sequence ID" value="NZ_JABXJJ020000010.1"/>
</dbReference>
<dbReference type="GO" id="GO:0030649">
    <property type="term" value="P:aminoglycoside antibiotic catabolic process"/>
    <property type="evidence" value="ECO:0007669"/>
    <property type="project" value="TreeGrafter"/>
</dbReference>
<dbReference type="InterPro" id="IPR000182">
    <property type="entry name" value="GNAT_dom"/>
</dbReference>
<evidence type="ECO:0000313" key="6">
    <source>
        <dbReference type="EMBL" id="MDI5969484.1"/>
    </source>
</evidence>
<evidence type="ECO:0000259" key="5">
    <source>
        <dbReference type="PROSITE" id="PS51186"/>
    </source>
</evidence>
<comment type="subunit">
    <text evidence="4">Homohexamer; trimer of dimers.</text>
</comment>
<evidence type="ECO:0000256" key="3">
    <source>
        <dbReference type="ARBA" id="ARBA00023315"/>
    </source>
</evidence>
<dbReference type="InterPro" id="IPR022902">
    <property type="entry name" value="NAcTrfase_Eis"/>
</dbReference>
<sequence length="420" mass="45558">MPMSSEAEIRYITAAEAPEFVAGVNRGFLRSGPYTDEQALDAARNMLIEPERTLAAFDGRRIVGTFRSIPREMTVPGGATLPASGVTGVTVTATHRRRGLLTRMMDIELAAAVGRGEPVAILIAAEYRIYGRYGFGPAAGTTQWSVDIARARTPAPRPADGSRIDLVTPAEVRAVGPELFDRVRRATPGANARTETWWRSFTGDLPDPGGTWREPFFAVYRDASGRVDGLLTYTVDDSAWAGKMPDNTLTVDRGDFATPQAESALWRYALSMDWLRRLRTGLRACDDVLPLLLGDPRAATVDSQTDYMWLRVLDVPTTLAARTYNTTGSLVLRLRDPAGYADGTFRLDASPEPGGSTATATTGDADLAMDIAELGTLYLGDESAVRLAALGRVTELRPGAAARADLLLRTSRRPWCPDTF</sequence>
<feature type="binding site" evidence="4">
    <location>
        <begin position="89"/>
        <end position="91"/>
    </location>
    <ligand>
        <name>acetyl-CoA</name>
        <dbReference type="ChEBI" id="CHEBI:57288"/>
    </ligand>
</feature>
<dbReference type="AlphaFoldDB" id="A0AA90H2D1"/>
<dbReference type="PANTHER" id="PTHR37817:SF1">
    <property type="entry name" value="N-ACETYLTRANSFERASE EIS"/>
    <property type="match status" value="1"/>
</dbReference>
<dbReference type="GO" id="GO:0034069">
    <property type="term" value="F:aminoglycoside N-acetyltransferase activity"/>
    <property type="evidence" value="ECO:0007669"/>
    <property type="project" value="TreeGrafter"/>
</dbReference>
<dbReference type="Pfam" id="PF13530">
    <property type="entry name" value="SCP2_2"/>
    <property type="match status" value="1"/>
</dbReference>
<comment type="similarity">
    <text evidence="1 4">Belongs to the acetyltransferase Eis family.</text>
</comment>
<dbReference type="SUPFAM" id="SSF55718">
    <property type="entry name" value="SCP-like"/>
    <property type="match status" value="1"/>
</dbReference>
<feature type="active site" description="Proton acceptor; via carboxylate" evidence="4">
    <location>
        <position position="420"/>
    </location>
</feature>
<comment type="caution">
    <text evidence="4">Lacks conserved residue(s) required for the propagation of feature annotation.</text>
</comment>
<dbReference type="InterPro" id="IPR051554">
    <property type="entry name" value="Acetyltransferase_Eis"/>
</dbReference>
<name>A0AA90H2D1_9ACTN</name>
<evidence type="ECO:0000256" key="1">
    <source>
        <dbReference type="ARBA" id="ARBA00009213"/>
    </source>
</evidence>
<dbReference type="InterPro" id="IPR025559">
    <property type="entry name" value="Eis_dom"/>
</dbReference>
<dbReference type="SUPFAM" id="SSF55729">
    <property type="entry name" value="Acyl-CoA N-acyltransferases (Nat)"/>
    <property type="match status" value="1"/>
</dbReference>
<feature type="binding site" evidence="4">
    <location>
        <begin position="97"/>
        <end position="102"/>
    </location>
    <ligand>
        <name>acetyl-CoA</name>
        <dbReference type="ChEBI" id="CHEBI:57288"/>
    </ligand>
</feature>
<feature type="active site" description="Proton donor" evidence="4">
    <location>
        <position position="130"/>
    </location>
</feature>
<keyword evidence="2 4" id="KW-0808">Transferase</keyword>
<comment type="caution">
    <text evidence="6">The sequence shown here is derived from an EMBL/GenBank/DDBJ whole genome shotgun (WGS) entry which is preliminary data.</text>
</comment>
<reference evidence="6" key="1">
    <citation type="submission" date="2023-05" db="EMBL/GenBank/DDBJ databases">
        <title>Streptantibioticus silvisoli sp. nov., acidotolerant actinomycetes 1 from pine litter.</title>
        <authorList>
            <person name="Swiecimska M."/>
            <person name="Golinska P."/>
            <person name="Sangal V."/>
            <person name="Wachnowicz B."/>
            <person name="Goodfellow M."/>
        </authorList>
    </citation>
    <scope>NUCLEOTIDE SEQUENCE</scope>
    <source>
        <strain evidence="6">SL13</strain>
    </source>
</reference>
<evidence type="ECO:0000256" key="2">
    <source>
        <dbReference type="ARBA" id="ARBA00022679"/>
    </source>
</evidence>
<protein>
    <submittedName>
        <fullName evidence="6">GNAT family N-acetyltransferase</fullName>
    </submittedName>
</protein>
<proteinExistence type="inferred from homology"/>
<dbReference type="PANTHER" id="PTHR37817">
    <property type="entry name" value="N-ACETYLTRANSFERASE EIS"/>
    <property type="match status" value="1"/>
</dbReference>
<dbReference type="PROSITE" id="PS51186">
    <property type="entry name" value="GNAT"/>
    <property type="match status" value="1"/>
</dbReference>
<accession>A0AA90H2D1</accession>
<dbReference type="NCBIfam" id="NF002367">
    <property type="entry name" value="PRK01346.1-4"/>
    <property type="match status" value="1"/>
</dbReference>
<dbReference type="Gene3D" id="3.40.630.30">
    <property type="match status" value="2"/>
</dbReference>